<evidence type="ECO:0000259" key="1">
    <source>
        <dbReference type="Pfam" id="PF13550"/>
    </source>
</evidence>
<dbReference type="Gene3D" id="1.20.5.340">
    <property type="match status" value="1"/>
</dbReference>
<comment type="caution">
    <text evidence="2">The sequence shown here is derived from an EMBL/GenBank/DDBJ whole genome shotgun (WGS) entry which is preliminary data.</text>
</comment>
<evidence type="ECO:0000313" key="2">
    <source>
        <dbReference type="EMBL" id="OJF97565.1"/>
    </source>
</evidence>
<dbReference type="InterPro" id="IPR032876">
    <property type="entry name" value="J_dom"/>
</dbReference>
<protein>
    <recommendedName>
        <fullName evidence="1">Tip attachment protein J domain-containing protein</fullName>
    </recommendedName>
</protein>
<dbReference type="Pfam" id="PF13550">
    <property type="entry name" value="Phage-tail_3"/>
    <property type="match status" value="1"/>
</dbReference>
<reference evidence="2 3" key="1">
    <citation type="submission" date="2016-02" db="EMBL/GenBank/DDBJ databases">
        <title>Genome sequencing of a beta-galactosidase producing bacteria Rhizobium sp. 59.</title>
        <authorList>
            <person name="Wang D."/>
            <person name="Kot W."/>
            <person name="Qin Y."/>
            <person name="Hansen L."/>
            <person name="Naqvi K."/>
            <person name="Rensing C."/>
        </authorList>
    </citation>
    <scope>NUCLEOTIDE SEQUENCE [LARGE SCALE GENOMIC DNA]</scope>
    <source>
        <strain evidence="2 3">59</strain>
    </source>
</reference>
<accession>A0A657LUG3</accession>
<sequence>MALFTSIGVASALGLASASFFTTVSAIALNAAVGIGISLAAQALSGRGDAQSQAGGVRGTIQAGGDVARSIILGRRATSGSLAYVNTWGNGGKTPNAYLVQVIQLADAPIRSLDGILVNGEPCEIDWENENPNGVGFPVVEYAINGTDYLWVKFYDGSQTAADAYLVNKFSSHPIRPYGATRIGKGLPYVVMTARVNPELFSGFPAFRFEVTGSKLYDPSKDTSVGGSGSQRWATPSTWGGDGDHLPAVQIYNILRGIRYSGSWLYGLQNLPAGRLPASHWIAQINKCRAAIGGPDGDEPRYLTGVEIPVDTEFGTSIETLLTGCNGKLSETGGTYKLRVGDPEAAVFSFSDGDVLSTEDQSYVPFFGLSETVNGISASYPEPKEGWNTKTAPPLFNANFEVQDGGRRLMSDVPMNAVYRSSQVQRIMKEALAEARRARRQTIVLGPSAQVLEPGDIVEETSTRNGFETKLFRVDGVADRSNLDVMLDITEVDPADYAWNQFTDYKPPVYQPLDRVYPDATVVDGWQVEPATLKDAAGIDRRPSIKVLAADAVDDVKNVWVQVRLVSSGALVFDSTSIPYAPPYEWILNGTFLPATNYQARGQEVPYSNRKTEWSAWLDVTTPDVRIAIDDLKQEIIDRLDVLKDWIDADLFLDFTQAILDIEANADAIEAEQTERVDGAIETAQRYRALLNEIDAIRDYVANADYAGYTAREELRRVVTVRLEESIALFDERITVAVSKTAAISERLTTFAAEVDGVRADITLVDTARVDGDEALAQQIALITVGTDNQFDPFKLWNFDASVESWSGNGVPTVSGGFLRPANAAIDPYVISPPALAIAANTYRQVRARIRKYGSPTWDGQLWWYLAADPTWDVSRQVTIAEPSYDANSIALLTFNVDWTGTIDRIRIDLSAAQTATDYFTIDWIAIGSPSPGASRAELAAEQSARITADSANVADIVAIEASINDPETGLTAIAGGVSALASDVTVLEGTVTALSTAVTSVDAELDGKASTTALAVLSAEVAAIGGGGVVAQGQSVTAVRNALLPIALEAVDQDFANLLGKMQGLKVTADASQVLTTRIELTERSLDVVSRAVSVVQAVIPNLATASALSSLESRAVVNEGLTAAQAEAITRVKADLGWVDGNAQGARAVALTDLQASVTLSYNLADAKSKVYRQTSAPAGTTAVPLRTNDLWIDSDDGNKTYRWTGSAWSDVTDTRITSNASAITSIKAELDWDEDAPSGGRATAFTALDTRVDSVIVLADSKNKVFRQTTAPTGSTAFPLRTNDIWYDSDDGNKPFRWTGSAWSDVTDTRITASASAITEIQATVDGNSADARFKMEVVAGPSGYARIGGRVRYGTSGSYRAAGFYVDVPSGTAVPTLFVVEADQFAFKDGSSLKVPFRIASGIVYIDDLRVGTSNITPNAVTATASMSGNSLGDPEDTVALTSMMSGSPAMISITGSYSISAGSSFSGTFEVSVVNTTTGSTAYSFFRSYGSGNTSGTLDAFRIHSATNAGTNNYKLVIERSGFGSVSVDIDVKFLYWRR</sequence>
<dbReference type="EMBL" id="LSRP01000082">
    <property type="protein sequence ID" value="OJF97565.1"/>
    <property type="molecule type" value="Genomic_DNA"/>
</dbReference>
<feature type="domain" description="Tip attachment protein J" evidence="1">
    <location>
        <begin position="317"/>
        <end position="477"/>
    </location>
</feature>
<organism evidence="2 3">
    <name type="scientific">Pararhizobium antarcticum</name>
    <dbReference type="NCBI Taxonomy" id="1798805"/>
    <lineage>
        <taxon>Bacteria</taxon>
        <taxon>Pseudomonadati</taxon>
        <taxon>Pseudomonadota</taxon>
        <taxon>Alphaproteobacteria</taxon>
        <taxon>Hyphomicrobiales</taxon>
        <taxon>Rhizobiaceae</taxon>
        <taxon>Rhizobium/Agrobacterium group</taxon>
        <taxon>Pararhizobium</taxon>
    </lineage>
</organism>
<dbReference type="OrthoDB" id="7822067at2"/>
<name>A0A657LUG3_9HYPH</name>
<gene>
    <name evidence="2" type="ORF">AX760_16510</name>
</gene>
<dbReference type="RefSeq" id="WP_071832941.1">
    <property type="nucleotide sequence ID" value="NZ_LSRP01000082.1"/>
</dbReference>
<proteinExistence type="predicted"/>
<dbReference type="Proteomes" id="UP000182661">
    <property type="component" value="Unassembled WGS sequence"/>
</dbReference>
<keyword evidence="3" id="KW-1185">Reference proteome</keyword>
<evidence type="ECO:0000313" key="3">
    <source>
        <dbReference type="Proteomes" id="UP000182661"/>
    </source>
</evidence>